<organism evidence="2 3">
    <name type="scientific">Algoriphagus iocasae</name>
    <dbReference type="NCBI Taxonomy" id="1836499"/>
    <lineage>
        <taxon>Bacteria</taxon>
        <taxon>Pseudomonadati</taxon>
        <taxon>Bacteroidota</taxon>
        <taxon>Cytophagia</taxon>
        <taxon>Cytophagales</taxon>
        <taxon>Cyclobacteriaceae</taxon>
        <taxon>Algoriphagus</taxon>
    </lineage>
</organism>
<keyword evidence="1" id="KW-1133">Transmembrane helix</keyword>
<reference evidence="2 3" key="1">
    <citation type="submission" date="2020-08" db="EMBL/GenBank/DDBJ databases">
        <title>Genomic Encyclopedia of Type Strains, Phase IV (KMG-IV): sequencing the most valuable type-strain genomes for metagenomic binning, comparative biology and taxonomic classification.</title>
        <authorList>
            <person name="Goeker M."/>
        </authorList>
    </citation>
    <scope>NUCLEOTIDE SEQUENCE [LARGE SCALE GENOMIC DNA]</scope>
    <source>
        <strain evidence="2 3">DSM 102044</strain>
    </source>
</reference>
<dbReference type="Pfam" id="PF03929">
    <property type="entry name" value="PepSY_TM"/>
    <property type="match status" value="1"/>
</dbReference>
<dbReference type="Proteomes" id="UP000588604">
    <property type="component" value="Unassembled WGS sequence"/>
</dbReference>
<gene>
    <name evidence="2" type="ORF">FHS59_003005</name>
</gene>
<sequence length="367" mass="41920">MTFRKFIASIHLYLGLITGFLFFIIALSGAIYTWQPEFSRIAFHQEVKPEDQPFISISDIKNTLQKNFPEGDFRTALYRDPASAIEVLIYVPGTYYHAYLNPYSAELIHLQDMNQGWISKLKNLHRNLLLGPPGREIVHWVTLIAMIMLMTGLVIWWPYSGKPGKEKFTVKWSASPKKLNYDLHNILGFYATWILIFTIGTGIFWGFEVVRESLKEVTGENALKWDSPLSIVQAGSLNSQDEVLNKLIKDYHSRYPEAEVRINIPHKEDEAVQLSAIQPKAGINAVDFYYHDQYTGALIEGNFQNGASENRSTFSKINGLVYDIHFGSVWGMPGRILACLASLIGASLPITGFLVWWNKRKLKRKKR</sequence>
<keyword evidence="3" id="KW-1185">Reference proteome</keyword>
<evidence type="ECO:0000256" key="1">
    <source>
        <dbReference type="SAM" id="Phobius"/>
    </source>
</evidence>
<proteinExistence type="predicted"/>
<keyword evidence="1" id="KW-0812">Transmembrane</keyword>
<evidence type="ECO:0000313" key="3">
    <source>
        <dbReference type="Proteomes" id="UP000588604"/>
    </source>
</evidence>
<protein>
    <submittedName>
        <fullName evidence="2">Putative iron-regulated membrane protein</fullName>
    </submittedName>
</protein>
<accession>A0A841MGQ2</accession>
<dbReference type="AlphaFoldDB" id="A0A841MGQ2"/>
<name>A0A841MGQ2_9BACT</name>
<dbReference type="InterPro" id="IPR005625">
    <property type="entry name" value="PepSY-ass_TM"/>
</dbReference>
<evidence type="ECO:0000313" key="2">
    <source>
        <dbReference type="EMBL" id="MBB6327362.1"/>
    </source>
</evidence>
<feature type="transmembrane region" description="Helical" evidence="1">
    <location>
        <begin position="137"/>
        <end position="159"/>
    </location>
</feature>
<dbReference type="EMBL" id="JACIJO010000003">
    <property type="protein sequence ID" value="MBB6327362.1"/>
    <property type="molecule type" value="Genomic_DNA"/>
</dbReference>
<dbReference type="PANTHER" id="PTHR34219">
    <property type="entry name" value="IRON-REGULATED INNER MEMBRANE PROTEIN-RELATED"/>
    <property type="match status" value="1"/>
</dbReference>
<feature type="transmembrane region" description="Helical" evidence="1">
    <location>
        <begin position="187"/>
        <end position="207"/>
    </location>
</feature>
<feature type="transmembrane region" description="Helical" evidence="1">
    <location>
        <begin position="335"/>
        <end position="357"/>
    </location>
</feature>
<dbReference type="RefSeq" id="WP_184496193.1">
    <property type="nucleotide sequence ID" value="NZ_JACIJO010000003.1"/>
</dbReference>
<comment type="caution">
    <text evidence="2">The sequence shown here is derived from an EMBL/GenBank/DDBJ whole genome shotgun (WGS) entry which is preliminary data.</text>
</comment>
<keyword evidence="1" id="KW-0472">Membrane</keyword>
<feature type="transmembrane region" description="Helical" evidence="1">
    <location>
        <begin position="12"/>
        <end position="34"/>
    </location>
</feature>